<dbReference type="GO" id="GO:0030322">
    <property type="term" value="P:stabilization of membrane potential"/>
    <property type="evidence" value="ECO:0007669"/>
    <property type="project" value="TreeGrafter"/>
</dbReference>
<feature type="transmembrane region" description="Helical" evidence="10">
    <location>
        <begin position="47"/>
        <end position="72"/>
    </location>
</feature>
<feature type="transmembrane region" description="Helical" evidence="10">
    <location>
        <begin position="423"/>
        <end position="443"/>
    </location>
</feature>
<dbReference type="PANTHER" id="PTHR11003:SF301">
    <property type="entry name" value="POTASSIUM CHANNEL PROTEIN"/>
    <property type="match status" value="1"/>
</dbReference>
<keyword evidence="5 8" id="KW-0406">Ion transport</keyword>
<comment type="similarity">
    <text evidence="8">Belongs to the two pore domain potassium channel (TC 1.A.1.8) family.</text>
</comment>
<dbReference type="Pfam" id="PF07885">
    <property type="entry name" value="Ion_trans_2"/>
    <property type="match status" value="2"/>
</dbReference>
<dbReference type="SUPFAM" id="SSF81324">
    <property type="entry name" value="Voltage-gated potassium channels"/>
    <property type="match status" value="2"/>
</dbReference>
<comment type="subcellular location">
    <subcellularLocation>
        <location evidence="1">Membrane</location>
        <topology evidence="1">Multi-pass membrane protein</topology>
    </subcellularLocation>
</comment>
<feature type="region of interest" description="Disordered" evidence="9">
    <location>
        <begin position="497"/>
        <end position="527"/>
    </location>
</feature>
<keyword evidence="6 10" id="KW-0472">Membrane</keyword>
<dbReference type="AlphaFoldDB" id="A0A8H2ZUB3"/>
<evidence type="ECO:0000313" key="12">
    <source>
        <dbReference type="EMBL" id="CAD6449351.1"/>
    </source>
</evidence>
<keyword evidence="4 10" id="KW-1133">Transmembrane helix</keyword>
<evidence type="ECO:0000256" key="1">
    <source>
        <dbReference type="ARBA" id="ARBA00004141"/>
    </source>
</evidence>
<dbReference type="EMBL" id="CAJHIA010000033">
    <property type="protein sequence ID" value="CAD6449351.1"/>
    <property type="molecule type" value="Genomic_DNA"/>
</dbReference>
<dbReference type="GO" id="GO:0005886">
    <property type="term" value="C:plasma membrane"/>
    <property type="evidence" value="ECO:0007669"/>
    <property type="project" value="TreeGrafter"/>
</dbReference>
<dbReference type="PANTHER" id="PTHR11003">
    <property type="entry name" value="POTASSIUM CHANNEL, SUBFAMILY K"/>
    <property type="match status" value="1"/>
</dbReference>
<reference evidence="12" key="1">
    <citation type="submission" date="2020-10" db="EMBL/GenBank/DDBJ databases">
        <authorList>
            <person name="Kusch S."/>
        </authorList>
    </citation>
    <scope>NUCLEOTIDE SEQUENCE</scope>
    <source>
        <strain evidence="12">SwB9</strain>
    </source>
</reference>
<evidence type="ECO:0000256" key="6">
    <source>
        <dbReference type="ARBA" id="ARBA00023136"/>
    </source>
</evidence>
<dbReference type="PRINTS" id="PR01333">
    <property type="entry name" value="2POREKCHANEL"/>
</dbReference>
<dbReference type="InterPro" id="IPR013099">
    <property type="entry name" value="K_chnl_dom"/>
</dbReference>
<feature type="region of interest" description="Disordered" evidence="9">
    <location>
        <begin position="598"/>
        <end position="618"/>
    </location>
</feature>
<proteinExistence type="inferred from homology"/>
<name>A0A8H2ZUB3_9HELO</name>
<evidence type="ECO:0000256" key="2">
    <source>
        <dbReference type="ARBA" id="ARBA00022448"/>
    </source>
</evidence>
<feature type="transmembrane region" description="Helical" evidence="10">
    <location>
        <begin position="365"/>
        <end position="386"/>
    </location>
</feature>
<feature type="transmembrane region" description="Helical" evidence="10">
    <location>
        <begin position="92"/>
        <end position="115"/>
    </location>
</feature>
<keyword evidence="2 8" id="KW-0813">Transport</keyword>
<gene>
    <name evidence="12" type="ORF">SCLTRI_LOCUS9145</name>
</gene>
<evidence type="ECO:0000256" key="4">
    <source>
        <dbReference type="ARBA" id="ARBA00022989"/>
    </source>
</evidence>
<evidence type="ECO:0000256" key="8">
    <source>
        <dbReference type="RuleBase" id="RU003857"/>
    </source>
</evidence>
<evidence type="ECO:0000259" key="11">
    <source>
        <dbReference type="Pfam" id="PF07885"/>
    </source>
</evidence>
<accession>A0A8H2ZUB3</accession>
<dbReference type="InterPro" id="IPR003280">
    <property type="entry name" value="2pore_dom_K_chnl"/>
</dbReference>
<organism evidence="12 13">
    <name type="scientific">Sclerotinia trifoliorum</name>
    <dbReference type="NCBI Taxonomy" id="28548"/>
    <lineage>
        <taxon>Eukaryota</taxon>
        <taxon>Fungi</taxon>
        <taxon>Dikarya</taxon>
        <taxon>Ascomycota</taxon>
        <taxon>Pezizomycotina</taxon>
        <taxon>Leotiomycetes</taxon>
        <taxon>Helotiales</taxon>
        <taxon>Sclerotiniaceae</taxon>
        <taxon>Sclerotinia</taxon>
    </lineage>
</organism>
<dbReference type="GO" id="GO:0015271">
    <property type="term" value="F:outward rectifier potassium channel activity"/>
    <property type="evidence" value="ECO:0007669"/>
    <property type="project" value="TreeGrafter"/>
</dbReference>
<feature type="domain" description="Potassium channel" evidence="11">
    <location>
        <begin position="213"/>
        <end position="283"/>
    </location>
</feature>
<keyword evidence="7 8" id="KW-0407">Ion channel</keyword>
<feature type="transmembrane region" description="Helical" evidence="10">
    <location>
        <begin position="164"/>
        <end position="186"/>
    </location>
</feature>
<dbReference type="GO" id="GO:0022841">
    <property type="term" value="F:potassium ion leak channel activity"/>
    <property type="evidence" value="ECO:0007669"/>
    <property type="project" value="TreeGrafter"/>
</dbReference>
<dbReference type="OrthoDB" id="297496at2759"/>
<dbReference type="FunFam" id="1.10.287.70:FF:000170">
    <property type="entry name" value="Outward-rectifier potassium channel TOK1"/>
    <property type="match status" value="1"/>
</dbReference>
<evidence type="ECO:0000256" key="9">
    <source>
        <dbReference type="SAM" id="MobiDB-lite"/>
    </source>
</evidence>
<feature type="transmembrane region" description="Helical" evidence="10">
    <location>
        <begin position="206"/>
        <end position="227"/>
    </location>
</feature>
<evidence type="ECO:0000256" key="10">
    <source>
        <dbReference type="SAM" id="Phobius"/>
    </source>
</evidence>
<evidence type="ECO:0000313" key="13">
    <source>
        <dbReference type="Proteomes" id="UP000624404"/>
    </source>
</evidence>
<keyword evidence="13" id="KW-1185">Reference proteome</keyword>
<sequence>MNDPGLDEPISNDADDVENQHRDERDETKEDEDAFLNPSRWWFASTAFPLIAGTFGPMASAFSICALVVRWRVSIPPEGAEEHGIYIEDPKWLIGINAAQLAIALISNLFLLLNMAERVRFSIAQPITIIGWYLSSFSLIALTACASGPLILQPLAAHAYTQAFYYAIFSAGLYFLVASLMTITVYGAHKGHYPKEFKLTMSQRTLMLQTISFLVYLLAGAAIFAHIESWQYLDAVYWCDFTLLTVGIGDYAPMTHLGRSLLFPFAIGGIIILGLVIGSIRSLVLDRGKVKLGARMIEKERRRILKKTQKKNIALLKPVETAESESNNTLINNDGLTERERRQQEFELMRQIQEEAATKRRWTSLIISGTTWFILWFIGAAIFRATEYTQNWSYFESLYFSYTSLLTIGYGDYYPQSNSGKPFFVFWSLLAVPSLTILISNMGDTIIKGIRDFTLWIGNSTILPGEKGVRHSLKETINKLTFGKLFEVSKLPPGIDGAAVPHNSGKTTGHESAKNDPESAAQRVQGDRADIETRIARKQAEENDSLPENLHEYHCILIKEIGKVMKHLNSSPPRKYTFDEWAWYLKLIGDDESEAGNHRRAVRKPENGKELGGAKGEGEDIGEKWSWVGNRSPLMGNKEECEWVLERLCRTLEGELERVRREDVERCDEEDRNVVRGQEMKKEIMGKEGDKSGD</sequence>
<evidence type="ECO:0000256" key="3">
    <source>
        <dbReference type="ARBA" id="ARBA00022692"/>
    </source>
</evidence>
<keyword evidence="3 8" id="KW-0812">Transmembrane</keyword>
<feature type="transmembrane region" description="Helical" evidence="10">
    <location>
        <begin position="127"/>
        <end position="152"/>
    </location>
</feature>
<comment type="caution">
    <text evidence="12">The sequence shown here is derived from an EMBL/GenBank/DDBJ whole genome shotgun (WGS) entry which is preliminary data.</text>
</comment>
<feature type="compositionally biased region" description="Basic and acidic residues" evidence="9">
    <location>
        <begin position="508"/>
        <end position="517"/>
    </location>
</feature>
<protein>
    <submittedName>
        <fullName evidence="12">Cd9d57a8-879c-4675-94da-26f256f2bdac</fullName>
    </submittedName>
</protein>
<dbReference type="Gene3D" id="1.10.287.70">
    <property type="match status" value="2"/>
</dbReference>
<dbReference type="FunFam" id="1.10.287.70:FF:000182">
    <property type="entry name" value="Outward-rectifier potassium channel TOK1"/>
    <property type="match status" value="1"/>
</dbReference>
<dbReference type="Proteomes" id="UP000624404">
    <property type="component" value="Unassembled WGS sequence"/>
</dbReference>
<evidence type="ECO:0000256" key="5">
    <source>
        <dbReference type="ARBA" id="ARBA00023065"/>
    </source>
</evidence>
<evidence type="ECO:0000256" key="7">
    <source>
        <dbReference type="ARBA" id="ARBA00023303"/>
    </source>
</evidence>
<feature type="domain" description="Potassium channel" evidence="11">
    <location>
        <begin position="372"/>
        <end position="447"/>
    </location>
</feature>
<feature type="transmembrane region" description="Helical" evidence="10">
    <location>
        <begin position="261"/>
        <end position="284"/>
    </location>
</feature>
<feature type="compositionally biased region" description="Basic and acidic residues" evidence="9">
    <location>
        <begin position="18"/>
        <end position="28"/>
    </location>
</feature>
<feature type="region of interest" description="Disordered" evidence="9">
    <location>
        <begin position="1"/>
        <end position="32"/>
    </location>
</feature>